<evidence type="ECO:0000313" key="1">
    <source>
        <dbReference type="EMBL" id="TRZ19832.1"/>
    </source>
</evidence>
<name>A0A8K1LN19_9PASS</name>
<comment type="caution">
    <text evidence="1">The sequence shown here is derived from an EMBL/GenBank/DDBJ whole genome shotgun (WGS) entry which is preliminary data.</text>
</comment>
<sequence>MLSLNPWESGPRQVDVASDFALNACSDSVDTSLNPWESGPRQVDVASDFALDACSDSADGSKGNPMRETRDQFFFFLFPTAGKLPNSDCQNQTLLKSIAVCLGWSQRAAQQRQIAAVECALLWVLLE</sequence>
<accession>A0A8K1LN19</accession>
<protein>
    <submittedName>
        <fullName evidence="1">Uncharacterized protein</fullName>
    </submittedName>
</protein>
<reference evidence="1" key="1">
    <citation type="submission" date="2019-04" db="EMBL/GenBank/DDBJ databases">
        <title>Genome assembly of Zosterops borbonicus 15179.</title>
        <authorList>
            <person name="Leroy T."/>
            <person name="Anselmetti Y."/>
            <person name="Tilak M.-K."/>
            <person name="Nabholz B."/>
        </authorList>
    </citation>
    <scope>NUCLEOTIDE SEQUENCE</scope>
    <source>
        <strain evidence="1">HGM_15179</strain>
        <tissue evidence="1">Muscle</tissue>
    </source>
</reference>
<organism evidence="1 2">
    <name type="scientific">Zosterops borbonicus</name>
    <dbReference type="NCBI Taxonomy" id="364589"/>
    <lineage>
        <taxon>Eukaryota</taxon>
        <taxon>Metazoa</taxon>
        <taxon>Chordata</taxon>
        <taxon>Craniata</taxon>
        <taxon>Vertebrata</taxon>
        <taxon>Euteleostomi</taxon>
        <taxon>Archelosauria</taxon>
        <taxon>Archosauria</taxon>
        <taxon>Dinosauria</taxon>
        <taxon>Saurischia</taxon>
        <taxon>Theropoda</taxon>
        <taxon>Coelurosauria</taxon>
        <taxon>Aves</taxon>
        <taxon>Neognathae</taxon>
        <taxon>Neoaves</taxon>
        <taxon>Telluraves</taxon>
        <taxon>Australaves</taxon>
        <taxon>Passeriformes</taxon>
        <taxon>Sylvioidea</taxon>
        <taxon>Zosteropidae</taxon>
        <taxon>Zosterops</taxon>
    </lineage>
</organism>
<gene>
    <name evidence="1" type="ORF">HGM15179_007259</name>
</gene>
<dbReference type="AlphaFoldDB" id="A0A8K1LN19"/>
<dbReference type="EMBL" id="SWJQ01000170">
    <property type="protein sequence ID" value="TRZ19832.1"/>
    <property type="molecule type" value="Genomic_DNA"/>
</dbReference>
<keyword evidence="2" id="KW-1185">Reference proteome</keyword>
<dbReference type="Proteomes" id="UP000796761">
    <property type="component" value="Unassembled WGS sequence"/>
</dbReference>
<proteinExistence type="predicted"/>
<evidence type="ECO:0000313" key="2">
    <source>
        <dbReference type="Proteomes" id="UP000796761"/>
    </source>
</evidence>